<evidence type="ECO:0000259" key="7">
    <source>
        <dbReference type="PROSITE" id="PS50240"/>
    </source>
</evidence>
<dbReference type="InterPro" id="IPR043504">
    <property type="entry name" value="Peptidase_S1_PA_chymotrypsin"/>
</dbReference>
<dbReference type="SMART" id="SM00020">
    <property type="entry name" value="Tryp_SPc"/>
    <property type="match status" value="1"/>
</dbReference>
<gene>
    <name evidence="8" type="primary">Cela2a_1</name>
    <name evidence="8" type="ORF">CEYCYA_R07569</name>
</gene>
<dbReference type="PRINTS" id="PR00722">
    <property type="entry name" value="CHYMOTRYPSIN"/>
</dbReference>
<dbReference type="GO" id="GO:0004252">
    <property type="term" value="F:serine-type endopeptidase activity"/>
    <property type="evidence" value="ECO:0007669"/>
    <property type="project" value="InterPro"/>
</dbReference>
<comment type="subcellular location">
    <subcellularLocation>
        <location evidence="1">Secreted</location>
    </subcellularLocation>
</comment>
<dbReference type="InterPro" id="IPR001254">
    <property type="entry name" value="Trypsin_dom"/>
</dbReference>
<organism evidence="8 9">
    <name type="scientific">Ceyx cyanopectus</name>
    <name type="common">Indigo-banded kingfisher</name>
    <dbReference type="NCBI Taxonomy" id="390723"/>
    <lineage>
        <taxon>Eukaryota</taxon>
        <taxon>Metazoa</taxon>
        <taxon>Chordata</taxon>
        <taxon>Craniata</taxon>
        <taxon>Vertebrata</taxon>
        <taxon>Euteleostomi</taxon>
        <taxon>Archelosauria</taxon>
        <taxon>Archosauria</taxon>
        <taxon>Dinosauria</taxon>
        <taxon>Saurischia</taxon>
        <taxon>Theropoda</taxon>
        <taxon>Coelurosauria</taxon>
        <taxon>Aves</taxon>
        <taxon>Neognathae</taxon>
        <taxon>Neoaves</taxon>
        <taxon>Telluraves</taxon>
        <taxon>Coraciimorphae</taxon>
        <taxon>Coraciiformes</taxon>
        <taxon>Alcedinidae</taxon>
        <taxon>Ceyx</taxon>
    </lineage>
</organism>
<evidence type="ECO:0000256" key="5">
    <source>
        <dbReference type="ARBA" id="ARBA00022825"/>
    </source>
</evidence>
<keyword evidence="5" id="KW-0720">Serine protease</keyword>
<dbReference type="Gene3D" id="2.40.10.10">
    <property type="entry name" value="Trypsin-like serine proteases"/>
    <property type="match status" value="1"/>
</dbReference>
<dbReference type="Pfam" id="PF00089">
    <property type="entry name" value="Trypsin"/>
    <property type="match status" value="1"/>
</dbReference>
<evidence type="ECO:0000256" key="1">
    <source>
        <dbReference type="ARBA" id="ARBA00004613"/>
    </source>
</evidence>
<evidence type="ECO:0000256" key="3">
    <source>
        <dbReference type="ARBA" id="ARBA00022670"/>
    </source>
</evidence>
<dbReference type="InterPro" id="IPR018114">
    <property type="entry name" value="TRYPSIN_HIS"/>
</dbReference>
<dbReference type="PANTHER" id="PTHR24252">
    <property type="entry name" value="ACROSIN-RELATED"/>
    <property type="match status" value="1"/>
</dbReference>
<reference evidence="8 9" key="1">
    <citation type="submission" date="2020-02" db="EMBL/GenBank/DDBJ databases">
        <title>Bird 10,000 Genomes (B10K) Project - Family phase.</title>
        <authorList>
            <person name="Zhang G."/>
        </authorList>
    </citation>
    <scope>NUCLEOTIDE SEQUENCE [LARGE SCALE GENOMIC DNA]</scope>
    <source>
        <strain evidence="8">B10K-DU-013-51</strain>
        <tissue evidence="8">Mixed tissue sample</tissue>
    </source>
</reference>
<dbReference type="CDD" id="cd00190">
    <property type="entry name" value="Tryp_SPc"/>
    <property type="match status" value="1"/>
</dbReference>
<evidence type="ECO:0000256" key="2">
    <source>
        <dbReference type="ARBA" id="ARBA00022525"/>
    </source>
</evidence>
<accession>A0A7L4N8K6</accession>
<keyword evidence="4" id="KW-0378">Hydrolase</keyword>
<proteinExistence type="predicted"/>
<dbReference type="OrthoDB" id="10051896at2759"/>
<dbReference type="EMBL" id="VYZU01046821">
    <property type="protein sequence ID" value="NXY86410.1"/>
    <property type="molecule type" value="Genomic_DNA"/>
</dbReference>
<keyword evidence="2" id="KW-0964">Secreted</keyword>
<dbReference type="PROSITE" id="PS00134">
    <property type="entry name" value="TRYPSIN_HIS"/>
    <property type="match status" value="1"/>
</dbReference>
<feature type="domain" description="Peptidase S1" evidence="7">
    <location>
        <begin position="13"/>
        <end position="146"/>
    </location>
</feature>
<dbReference type="PROSITE" id="PS50240">
    <property type="entry name" value="TRYPSIN_DOM"/>
    <property type="match status" value="1"/>
</dbReference>
<sequence length="146" mass="16229">LSAECGRLLLFRVVGGHDAQPGTWPWTVSLQHRPPRGRFAHLCGGVLINQDSVLTAAHCVTGKKTYTWRVVLGTHNLVKLGKHAAKRQVRHITVHPEFLREDLENDIALLELVSPVLYSSYIQPICLPPANFQLGNESKCFISGWG</sequence>
<evidence type="ECO:0000256" key="6">
    <source>
        <dbReference type="ARBA" id="ARBA00023157"/>
    </source>
</evidence>
<comment type="caution">
    <text evidence="8">The sequence shown here is derived from an EMBL/GenBank/DDBJ whole genome shotgun (WGS) entry which is preliminary data.</text>
</comment>
<keyword evidence="6" id="KW-1015">Disulfide bond</keyword>
<protein>
    <submittedName>
        <fullName evidence="8">CEL2A elastase</fullName>
    </submittedName>
</protein>
<name>A0A7L4N8K6_9AVES</name>
<evidence type="ECO:0000313" key="9">
    <source>
        <dbReference type="Proteomes" id="UP000586704"/>
    </source>
</evidence>
<dbReference type="InterPro" id="IPR001314">
    <property type="entry name" value="Peptidase_S1A"/>
</dbReference>
<dbReference type="Proteomes" id="UP000586704">
    <property type="component" value="Unassembled WGS sequence"/>
</dbReference>
<dbReference type="InterPro" id="IPR009003">
    <property type="entry name" value="Peptidase_S1_PA"/>
</dbReference>
<keyword evidence="9" id="KW-1185">Reference proteome</keyword>
<dbReference type="FunFam" id="2.40.10.10:FF:000122">
    <property type="entry name" value="Chymotrypsin-like elastase family member 1"/>
    <property type="match status" value="1"/>
</dbReference>
<dbReference type="AlphaFoldDB" id="A0A7L4N8K6"/>
<keyword evidence="3" id="KW-0645">Protease</keyword>
<feature type="non-terminal residue" evidence="8">
    <location>
        <position position="1"/>
    </location>
</feature>
<dbReference type="PANTHER" id="PTHR24252:SF8">
    <property type="entry name" value="ACROSIN"/>
    <property type="match status" value="1"/>
</dbReference>
<dbReference type="SUPFAM" id="SSF50494">
    <property type="entry name" value="Trypsin-like serine proteases"/>
    <property type="match status" value="1"/>
</dbReference>
<evidence type="ECO:0000256" key="4">
    <source>
        <dbReference type="ARBA" id="ARBA00022801"/>
    </source>
</evidence>
<evidence type="ECO:0000313" key="8">
    <source>
        <dbReference type="EMBL" id="NXY86410.1"/>
    </source>
</evidence>
<dbReference type="GO" id="GO:0005576">
    <property type="term" value="C:extracellular region"/>
    <property type="evidence" value="ECO:0007669"/>
    <property type="project" value="UniProtKB-SubCell"/>
</dbReference>
<dbReference type="GO" id="GO:0006508">
    <property type="term" value="P:proteolysis"/>
    <property type="evidence" value="ECO:0007669"/>
    <property type="project" value="UniProtKB-KW"/>
</dbReference>
<feature type="non-terminal residue" evidence="8">
    <location>
        <position position="146"/>
    </location>
</feature>